<keyword evidence="1" id="KW-1133">Transmembrane helix</keyword>
<keyword evidence="1" id="KW-0812">Transmembrane</keyword>
<organism evidence="3 4">
    <name type="scientific">Streptacidiphilus cavernicola</name>
    <dbReference type="NCBI Taxonomy" id="3342716"/>
    <lineage>
        <taxon>Bacteria</taxon>
        <taxon>Bacillati</taxon>
        <taxon>Actinomycetota</taxon>
        <taxon>Actinomycetes</taxon>
        <taxon>Kitasatosporales</taxon>
        <taxon>Streptomycetaceae</taxon>
        <taxon>Streptacidiphilus</taxon>
    </lineage>
</organism>
<feature type="signal peptide" evidence="2">
    <location>
        <begin position="1"/>
        <end position="34"/>
    </location>
</feature>
<evidence type="ECO:0000256" key="2">
    <source>
        <dbReference type="SAM" id="SignalP"/>
    </source>
</evidence>
<name>A0ABV6W5S9_9ACTN</name>
<gene>
    <name evidence="3" type="ORF">ACEZDE_31335</name>
</gene>
<keyword evidence="1" id="KW-0472">Membrane</keyword>
<feature type="transmembrane region" description="Helical" evidence="1">
    <location>
        <begin position="245"/>
        <end position="268"/>
    </location>
</feature>
<evidence type="ECO:0000313" key="4">
    <source>
        <dbReference type="Proteomes" id="UP001592531"/>
    </source>
</evidence>
<feature type="transmembrane region" description="Helical" evidence="1">
    <location>
        <begin position="415"/>
        <end position="432"/>
    </location>
</feature>
<comment type="caution">
    <text evidence="3">The sequence shown here is derived from an EMBL/GenBank/DDBJ whole genome shotgun (WGS) entry which is preliminary data.</text>
</comment>
<accession>A0ABV6W5S9</accession>
<evidence type="ECO:0000313" key="3">
    <source>
        <dbReference type="EMBL" id="MFC1421102.1"/>
    </source>
</evidence>
<feature type="transmembrane region" description="Helical" evidence="1">
    <location>
        <begin position="215"/>
        <end position="233"/>
    </location>
</feature>
<proteinExistence type="predicted"/>
<keyword evidence="2" id="KW-0732">Signal</keyword>
<feature type="chain" id="PRO_5045416074" description="DUF4239 domain-containing protein" evidence="2">
    <location>
        <begin position="35"/>
        <end position="440"/>
    </location>
</feature>
<evidence type="ECO:0000256" key="1">
    <source>
        <dbReference type="SAM" id="Phobius"/>
    </source>
</evidence>
<dbReference type="Proteomes" id="UP001592531">
    <property type="component" value="Unassembled WGS sequence"/>
</dbReference>
<dbReference type="EMBL" id="JBHFAB010000033">
    <property type="protein sequence ID" value="MFC1421102.1"/>
    <property type="molecule type" value="Genomic_DNA"/>
</dbReference>
<keyword evidence="4" id="KW-1185">Reference proteome</keyword>
<evidence type="ECO:0008006" key="5">
    <source>
        <dbReference type="Google" id="ProtNLM"/>
    </source>
</evidence>
<sequence>MTTLSGPVSRLRIQAAVALLLVAALLAAALASFAAARSDLDQLANVSEPRAAAAADLHRALADLDAQHANSLVVGYASVTPADGSEPVLVDDGVLAALTAQADRRDVARDLTQLAGSAGAAGGSPGGSAAAGAAVQALIDGLGTYDSFSGTEEFSTASQDDPVVGRPPALALDYYGQAEGLFQQSLLPQAQALLGDADGKVAADRAAAAGDGRRGALLLGVLGLLALALLLWWQVDLFRRHRRILNPALLAATAAVLAVALVGGLALLSAASHVDDAVHQGYTPFSTVAQAQVVAADAEAAQSRWLVDDAYRPSLQATFSGLTAELRQLTTGAAGSPGVARTQREYLASDGRLRELAGAGQLDQASVQLTGVTRGQVAFSYYDLGQQLDQLSASSSARFDAGVAAAGDDLTGWTVIPWALLGAALLLVLAGVRPRLAEFA</sequence>
<dbReference type="RefSeq" id="WP_380543649.1">
    <property type="nucleotide sequence ID" value="NZ_JBHFAB010000033.1"/>
</dbReference>
<reference evidence="3 4" key="1">
    <citation type="submission" date="2024-09" db="EMBL/GenBank/DDBJ databases">
        <authorList>
            <person name="Lee S.D."/>
        </authorList>
    </citation>
    <scope>NUCLEOTIDE SEQUENCE [LARGE SCALE GENOMIC DNA]</scope>
    <source>
        <strain evidence="3 4">N8-3</strain>
    </source>
</reference>
<protein>
    <recommendedName>
        <fullName evidence="5">DUF4239 domain-containing protein</fullName>
    </recommendedName>
</protein>